<keyword evidence="9" id="KW-1185">Reference proteome</keyword>
<gene>
    <name evidence="8" type="ORF">Zmor_026239</name>
</gene>
<sequence length="420" mass="46976">MEYENLGVEISKTKQFLIYILFYALGVVTLVPSSFVTTATDYWLYKFRDIDSNASYNSGNKTTLQADFISNYSIVSNVSYVAFIVVTSRLLRTRVGIVKRTIGSLSVIIFLLILTCIFVEVDTDPWQKGFYVFTLIIGFFLTGMSGVFMVTLFELAVKFPFNHVLTIFSGQAICGILAALVQIFALGIGGGPQTTGLVYFLIGMLFIFFSQMGFVVAWRKSDFFRNHMLKEAAIRGRFEFSKEVILSAINKSKFYMLSMFIVLGGTVMLHPGVITLVSSVDKGNGNPWNDTYFGPVVNFLFFHLFDFMGREAAIFFKKPTKGLIVFAISCCRIPLIPLILFCNATPRYHLPVVFDADYAYIIFLIVFAFSNGYLVNISIVMVPEVTDEKERPFAMLGVLLLMVLSLAICSATSTAIVKAL</sequence>
<keyword evidence="3" id="KW-0813">Transport</keyword>
<keyword evidence="6 7" id="KW-0472">Membrane</keyword>
<feature type="transmembrane region" description="Helical" evidence="7">
    <location>
        <begin position="164"/>
        <end position="185"/>
    </location>
</feature>
<evidence type="ECO:0000256" key="5">
    <source>
        <dbReference type="ARBA" id="ARBA00022989"/>
    </source>
</evidence>
<feature type="transmembrane region" description="Helical" evidence="7">
    <location>
        <begin position="358"/>
        <end position="381"/>
    </location>
</feature>
<feature type="transmembrane region" description="Helical" evidence="7">
    <location>
        <begin position="254"/>
        <end position="280"/>
    </location>
</feature>
<keyword evidence="4 7" id="KW-0812">Transmembrane</keyword>
<dbReference type="EMBL" id="JALNTZ010000008">
    <property type="protein sequence ID" value="KAJ3643535.1"/>
    <property type="molecule type" value="Genomic_DNA"/>
</dbReference>
<evidence type="ECO:0000313" key="8">
    <source>
        <dbReference type="EMBL" id="KAJ3643535.1"/>
    </source>
</evidence>
<dbReference type="PANTHER" id="PTHR10332:SF88">
    <property type="entry name" value="EQUILIBRATIVE NUCLEOSIDE TRANSPORTER 1, ISOFORM A"/>
    <property type="match status" value="1"/>
</dbReference>
<dbReference type="GO" id="GO:0005886">
    <property type="term" value="C:plasma membrane"/>
    <property type="evidence" value="ECO:0007669"/>
    <property type="project" value="TreeGrafter"/>
</dbReference>
<evidence type="ECO:0000256" key="4">
    <source>
        <dbReference type="ARBA" id="ARBA00022692"/>
    </source>
</evidence>
<feature type="transmembrane region" description="Helical" evidence="7">
    <location>
        <begin position="16"/>
        <end position="36"/>
    </location>
</feature>
<dbReference type="PANTHER" id="PTHR10332">
    <property type="entry name" value="EQUILIBRATIVE NUCLEOSIDE TRANSPORTER"/>
    <property type="match status" value="1"/>
</dbReference>
<dbReference type="GO" id="GO:0005337">
    <property type="term" value="F:nucleoside transmembrane transporter activity"/>
    <property type="evidence" value="ECO:0007669"/>
    <property type="project" value="InterPro"/>
</dbReference>
<feature type="transmembrane region" description="Helical" evidence="7">
    <location>
        <begin position="69"/>
        <end position="90"/>
    </location>
</feature>
<evidence type="ECO:0000256" key="7">
    <source>
        <dbReference type="SAM" id="Phobius"/>
    </source>
</evidence>
<proteinExistence type="inferred from homology"/>
<protein>
    <submittedName>
        <fullName evidence="8">Uncharacterized protein</fullName>
    </submittedName>
</protein>
<dbReference type="AlphaFoldDB" id="A0AA38M4D8"/>
<feature type="transmembrane region" description="Helical" evidence="7">
    <location>
        <begin position="292"/>
        <end position="310"/>
    </location>
</feature>
<organism evidence="8 9">
    <name type="scientific">Zophobas morio</name>
    <dbReference type="NCBI Taxonomy" id="2755281"/>
    <lineage>
        <taxon>Eukaryota</taxon>
        <taxon>Metazoa</taxon>
        <taxon>Ecdysozoa</taxon>
        <taxon>Arthropoda</taxon>
        <taxon>Hexapoda</taxon>
        <taxon>Insecta</taxon>
        <taxon>Pterygota</taxon>
        <taxon>Neoptera</taxon>
        <taxon>Endopterygota</taxon>
        <taxon>Coleoptera</taxon>
        <taxon>Polyphaga</taxon>
        <taxon>Cucujiformia</taxon>
        <taxon>Tenebrionidae</taxon>
        <taxon>Zophobas</taxon>
    </lineage>
</organism>
<comment type="subcellular location">
    <subcellularLocation>
        <location evidence="1">Membrane</location>
        <topology evidence="1">Multi-pass membrane protein</topology>
    </subcellularLocation>
</comment>
<comment type="caution">
    <text evidence="8">The sequence shown here is derived from an EMBL/GenBank/DDBJ whole genome shotgun (WGS) entry which is preliminary data.</text>
</comment>
<name>A0AA38M4D8_9CUCU</name>
<feature type="transmembrane region" description="Helical" evidence="7">
    <location>
        <begin position="197"/>
        <end position="218"/>
    </location>
</feature>
<keyword evidence="5 7" id="KW-1133">Transmembrane helix</keyword>
<feature type="transmembrane region" description="Helical" evidence="7">
    <location>
        <begin position="102"/>
        <end position="121"/>
    </location>
</feature>
<evidence type="ECO:0000256" key="6">
    <source>
        <dbReference type="ARBA" id="ARBA00023136"/>
    </source>
</evidence>
<evidence type="ECO:0000313" key="9">
    <source>
        <dbReference type="Proteomes" id="UP001168821"/>
    </source>
</evidence>
<evidence type="ECO:0000256" key="3">
    <source>
        <dbReference type="ARBA" id="ARBA00022448"/>
    </source>
</evidence>
<accession>A0AA38M4D8</accession>
<feature type="transmembrane region" description="Helical" evidence="7">
    <location>
        <begin position="322"/>
        <end position="346"/>
    </location>
</feature>
<evidence type="ECO:0000256" key="2">
    <source>
        <dbReference type="ARBA" id="ARBA00007965"/>
    </source>
</evidence>
<feature type="transmembrane region" description="Helical" evidence="7">
    <location>
        <begin position="133"/>
        <end position="157"/>
    </location>
</feature>
<reference evidence="8" key="1">
    <citation type="journal article" date="2023" name="G3 (Bethesda)">
        <title>Whole genome assemblies of Zophobas morio and Tenebrio molitor.</title>
        <authorList>
            <person name="Kaur S."/>
            <person name="Stinson S.A."/>
            <person name="diCenzo G.C."/>
        </authorList>
    </citation>
    <scope>NUCLEOTIDE SEQUENCE</scope>
    <source>
        <strain evidence="8">QUZm001</strain>
    </source>
</reference>
<comment type="similarity">
    <text evidence="2">Belongs to the SLC29A/ENT transporter (TC 2.A.57) family.</text>
</comment>
<evidence type="ECO:0000256" key="1">
    <source>
        <dbReference type="ARBA" id="ARBA00004141"/>
    </source>
</evidence>
<dbReference type="InterPro" id="IPR002259">
    <property type="entry name" value="Eqnu_transpt"/>
</dbReference>
<dbReference type="Pfam" id="PF01733">
    <property type="entry name" value="Nucleoside_tran"/>
    <property type="match status" value="2"/>
</dbReference>
<dbReference type="Proteomes" id="UP001168821">
    <property type="component" value="Unassembled WGS sequence"/>
</dbReference>
<feature type="transmembrane region" description="Helical" evidence="7">
    <location>
        <begin position="393"/>
        <end position="417"/>
    </location>
</feature>